<dbReference type="PROSITE" id="PS50213">
    <property type="entry name" value="FAS1"/>
    <property type="match status" value="1"/>
</dbReference>
<dbReference type="Gene3D" id="2.30.180.10">
    <property type="entry name" value="FAS1 domain"/>
    <property type="match status" value="1"/>
</dbReference>
<evidence type="ECO:0000259" key="13">
    <source>
        <dbReference type="PROSITE" id="PS50213"/>
    </source>
</evidence>
<evidence type="ECO:0000256" key="4">
    <source>
        <dbReference type="ARBA" id="ARBA00022622"/>
    </source>
</evidence>
<feature type="transmembrane region" description="Helical" evidence="12">
    <location>
        <begin position="134"/>
        <end position="153"/>
    </location>
</feature>
<feature type="domain" description="FAS1" evidence="13">
    <location>
        <begin position="152"/>
        <end position="299"/>
    </location>
</feature>
<evidence type="ECO:0000256" key="6">
    <source>
        <dbReference type="ARBA" id="ARBA00022974"/>
    </source>
</evidence>
<evidence type="ECO:0000256" key="8">
    <source>
        <dbReference type="ARBA" id="ARBA00023180"/>
    </source>
</evidence>
<dbReference type="SUPFAM" id="SSF82153">
    <property type="entry name" value="FAS1 domain"/>
    <property type="match status" value="1"/>
</dbReference>
<keyword evidence="12" id="KW-1133">Transmembrane helix</keyword>
<evidence type="ECO:0000256" key="10">
    <source>
        <dbReference type="ARBA" id="ARBA00024686"/>
    </source>
</evidence>
<accession>A0A6P8DGH7</accession>
<evidence type="ECO:0000256" key="7">
    <source>
        <dbReference type="ARBA" id="ARBA00023136"/>
    </source>
</evidence>
<dbReference type="GO" id="GO:0005886">
    <property type="term" value="C:plasma membrane"/>
    <property type="evidence" value="ECO:0007669"/>
    <property type="project" value="UniProtKB-SubCell"/>
</dbReference>
<feature type="region of interest" description="Disordered" evidence="11">
    <location>
        <begin position="306"/>
        <end position="387"/>
    </location>
</feature>
<dbReference type="GeneID" id="116202977"/>
<dbReference type="PANTHER" id="PTHR32382">
    <property type="entry name" value="FASCICLIN-LIKE ARABINOGALACTAN PROTEIN"/>
    <property type="match status" value="1"/>
</dbReference>
<feature type="compositionally biased region" description="Low complexity" evidence="11">
    <location>
        <begin position="323"/>
        <end position="382"/>
    </location>
</feature>
<comment type="function">
    <text evidence="10">May be a cell surface adhesion protein.</text>
</comment>
<keyword evidence="8" id="KW-0325">Glycoprotein</keyword>
<dbReference type="PANTHER" id="PTHR32382:SF6">
    <property type="entry name" value="FASCICLIN-LIKE ARABINOGALACTAN PROTEIN 14"/>
    <property type="match status" value="1"/>
</dbReference>
<sequence>MFVILHFVSTRGKSSIGCSIPAGHWTPGGIVGEGLKDFSNPPWGPCPAGSPHFRPFFLSLKFYRIVSILTSNFSLHECKKFYSIHIYMYVYFWFWFPHLQIESIMVLLEISWRETKKKHAGSNKGKAATMDSKALCFILVAAFLVWTPTASAFNITRLLGRYPNFSTFNDYLTQTKLYEQINRRQTITVLVVDNSAIGGISGKPLDLIKRILSTHVVLDYYDTEKLHDLSKKSTLLTTLYQASGIADNQQGFLNVTKKGSSGDVVFGSAVKGSSLDANLVQQVAAQPYNVSVLQVSSIINTPGLDGADVNSTSAPSPPPPAKTPAKAPSPSTAEAPAEEATAPESSDAPSDAPADAPAADGPSPSSSVPADAKAPASSKSPSTRVASSTTVLAVISFFALSLW</sequence>
<gene>
    <name evidence="15" type="primary">LOC116202977</name>
</gene>
<evidence type="ECO:0000256" key="2">
    <source>
        <dbReference type="ARBA" id="ARBA00007843"/>
    </source>
</evidence>
<dbReference type="InterPro" id="IPR036378">
    <property type="entry name" value="FAS1_dom_sf"/>
</dbReference>
<keyword evidence="5" id="KW-0732">Signal</keyword>
<dbReference type="GO" id="GO:0098552">
    <property type="term" value="C:side of membrane"/>
    <property type="evidence" value="ECO:0007669"/>
    <property type="project" value="UniProtKB-KW"/>
</dbReference>
<dbReference type="AlphaFoldDB" id="A0A6P8DGH7"/>
<evidence type="ECO:0000256" key="9">
    <source>
        <dbReference type="ARBA" id="ARBA00023288"/>
    </source>
</evidence>
<reference evidence="15" key="2">
    <citation type="submission" date="2025-08" db="UniProtKB">
        <authorList>
            <consortium name="RefSeq"/>
        </authorList>
    </citation>
    <scope>IDENTIFICATION</scope>
    <source>
        <tissue evidence="15">Leaf</tissue>
    </source>
</reference>
<keyword evidence="14" id="KW-1185">Reference proteome</keyword>
<evidence type="ECO:0000256" key="12">
    <source>
        <dbReference type="SAM" id="Phobius"/>
    </source>
</evidence>
<dbReference type="RefSeq" id="XP_031390473.1">
    <property type="nucleotide sequence ID" value="XM_031534613.1"/>
</dbReference>
<protein>
    <submittedName>
        <fullName evidence="15">Fasciclin-like arabinogalactan protein 14</fullName>
    </submittedName>
</protein>
<dbReference type="Pfam" id="PF02469">
    <property type="entry name" value="Fasciclin"/>
    <property type="match status" value="1"/>
</dbReference>
<name>A0A6P8DGH7_PUNGR</name>
<reference evidence="14" key="1">
    <citation type="journal article" date="2020" name="Plant Biotechnol. J.">
        <title>The pomegranate (Punica granatum L.) draft genome dissects genetic divergence between soft- and hard-seeded cultivars.</title>
        <authorList>
            <person name="Luo X."/>
            <person name="Li H."/>
            <person name="Wu Z."/>
            <person name="Yao W."/>
            <person name="Zhao P."/>
            <person name="Cao D."/>
            <person name="Yu H."/>
            <person name="Li K."/>
            <person name="Poudel K."/>
            <person name="Zhao D."/>
            <person name="Zhang F."/>
            <person name="Xia X."/>
            <person name="Chen L."/>
            <person name="Wang Q."/>
            <person name="Jing D."/>
            <person name="Cao S."/>
        </authorList>
    </citation>
    <scope>NUCLEOTIDE SEQUENCE [LARGE SCALE GENOMIC DNA]</scope>
    <source>
        <strain evidence="14">cv. Tunisia</strain>
    </source>
</reference>
<dbReference type="InterPro" id="IPR033254">
    <property type="entry name" value="Plant_FLA"/>
</dbReference>
<feature type="transmembrane region" description="Helical" evidence="12">
    <location>
        <begin position="86"/>
        <end position="108"/>
    </location>
</feature>
<dbReference type="Proteomes" id="UP000515151">
    <property type="component" value="Chromosome 4"/>
</dbReference>
<proteinExistence type="inferred from homology"/>
<keyword evidence="9" id="KW-0449">Lipoprotein</keyword>
<keyword evidence="12" id="KW-0812">Transmembrane</keyword>
<evidence type="ECO:0000256" key="3">
    <source>
        <dbReference type="ARBA" id="ARBA00022475"/>
    </source>
</evidence>
<evidence type="ECO:0000313" key="14">
    <source>
        <dbReference type="Proteomes" id="UP000515151"/>
    </source>
</evidence>
<organism evidence="14 15">
    <name type="scientific">Punica granatum</name>
    <name type="common">Pomegranate</name>
    <dbReference type="NCBI Taxonomy" id="22663"/>
    <lineage>
        <taxon>Eukaryota</taxon>
        <taxon>Viridiplantae</taxon>
        <taxon>Streptophyta</taxon>
        <taxon>Embryophyta</taxon>
        <taxon>Tracheophyta</taxon>
        <taxon>Spermatophyta</taxon>
        <taxon>Magnoliopsida</taxon>
        <taxon>eudicotyledons</taxon>
        <taxon>Gunneridae</taxon>
        <taxon>Pentapetalae</taxon>
        <taxon>rosids</taxon>
        <taxon>malvids</taxon>
        <taxon>Myrtales</taxon>
        <taxon>Lythraceae</taxon>
        <taxon>Punica</taxon>
    </lineage>
</organism>
<dbReference type="InterPro" id="IPR000782">
    <property type="entry name" value="FAS1_domain"/>
</dbReference>
<evidence type="ECO:0000256" key="1">
    <source>
        <dbReference type="ARBA" id="ARBA00004609"/>
    </source>
</evidence>
<keyword evidence="3" id="KW-1003">Cell membrane</keyword>
<dbReference type="FunFam" id="2.30.180.10:FF:000015">
    <property type="entry name" value="Fasciclin-like arabinogalactan protein 3"/>
    <property type="match status" value="1"/>
</dbReference>
<evidence type="ECO:0000313" key="15">
    <source>
        <dbReference type="RefSeq" id="XP_031390473.1"/>
    </source>
</evidence>
<keyword evidence="4" id="KW-0336">GPI-anchor</keyword>
<comment type="subcellular location">
    <subcellularLocation>
        <location evidence="1">Cell membrane</location>
        <topology evidence="1">Lipid-anchor</topology>
        <topology evidence="1">GPI-anchor</topology>
    </subcellularLocation>
</comment>
<comment type="similarity">
    <text evidence="2">Belongs to the fasciclin-like AGP family.</text>
</comment>
<evidence type="ECO:0000256" key="5">
    <source>
        <dbReference type="ARBA" id="ARBA00022729"/>
    </source>
</evidence>
<dbReference type="OrthoDB" id="694090at2759"/>
<keyword evidence="7 12" id="KW-0472">Membrane</keyword>
<keyword evidence="6" id="KW-0654">Proteoglycan</keyword>
<evidence type="ECO:0000256" key="11">
    <source>
        <dbReference type="SAM" id="MobiDB-lite"/>
    </source>
</evidence>